<evidence type="ECO:0000313" key="2">
    <source>
        <dbReference type="EMBL" id="CDY52977.1"/>
    </source>
</evidence>
<evidence type="ECO:0000313" key="1">
    <source>
        <dbReference type="EMBL" id="CAF2081244.1"/>
    </source>
</evidence>
<dbReference type="AlphaFoldDB" id="A0A078ISM3"/>
<dbReference type="PaxDb" id="3708-A0A078ISM3"/>
<protein>
    <submittedName>
        <fullName evidence="1">(rape) hypothetical protein</fullName>
    </submittedName>
    <submittedName>
        <fullName evidence="2">BnaA06g01620D protein</fullName>
    </submittedName>
</protein>
<reference evidence="2" key="2">
    <citation type="submission" date="2014-06" db="EMBL/GenBank/DDBJ databases">
        <authorList>
            <person name="Genoscope - CEA"/>
        </authorList>
    </citation>
    <scope>NUCLEOTIDE SEQUENCE</scope>
</reference>
<accession>A0A078ISM3</accession>
<dbReference type="Proteomes" id="UP001295469">
    <property type="component" value="Chromosome A06"/>
</dbReference>
<organism evidence="2 3">
    <name type="scientific">Brassica napus</name>
    <name type="common">Rape</name>
    <dbReference type="NCBI Taxonomy" id="3708"/>
    <lineage>
        <taxon>Eukaryota</taxon>
        <taxon>Viridiplantae</taxon>
        <taxon>Streptophyta</taxon>
        <taxon>Embryophyta</taxon>
        <taxon>Tracheophyta</taxon>
        <taxon>Spermatophyta</taxon>
        <taxon>Magnoliopsida</taxon>
        <taxon>eudicotyledons</taxon>
        <taxon>Gunneridae</taxon>
        <taxon>Pentapetalae</taxon>
        <taxon>rosids</taxon>
        <taxon>malvids</taxon>
        <taxon>Brassicales</taxon>
        <taxon>Brassicaceae</taxon>
        <taxon>Brassiceae</taxon>
        <taxon>Brassica</taxon>
    </lineage>
</organism>
<evidence type="ECO:0000313" key="3">
    <source>
        <dbReference type="Proteomes" id="UP000028999"/>
    </source>
</evidence>
<name>A0A078ISM3_BRANA</name>
<reference evidence="1" key="3">
    <citation type="submission" date="2021-01" db="EMBL/GenBank/DDBJ databases">
        <authorList>
            <consortium name="Genoscope - CEA"/>
            <person name="William W."/>
        </authorList>
    </citation>
    <scope>NUCLEOTIDE SEQUENCE</scope>
</reference>
<proteinExistence type="predicted"/>
<keyword evidence="3" id="KW-1185">Reference proteome</keyword>
<dbReference type="Gramene" id="CDY52977">
    <property type="protein sequence ID" value="CDY52977"/>
    <property type="gene ID" value="GSBRNA2T00008255001"/>
</dbReference>
<gene>
    <name evidence="2" type="primary">BnaA06g01620D</name>
    <name evidence="1" type="ORF">DARMORV10_A06P01900.1</name>
    <name evidence="2" type="ORF">GSBRNA2T00008255001</name>
</gene>
<dbReference type="Proteomes" id="UP000028999">
    <property type="component" value="Unassembled WGS sequence"/>
</dbReference>
<sequence>MKLWTSFNILDLVCAMMLTMMSRVVQPLHVGLFRKKLFGSFLCFIAFVIF</sequence>
<dbReference type="EMBL" id="LK033147">
    <property type="protein sequence ID" value="CDY52977.1"/>
    <property type="molecule type" value="Genomic_DNA"/>
</dbReference>
<dbReference type="EMBL" id="HG994360">
    <property type="protein sequence ID" value="CAF2081244.1"/>
    <property type="molecule type" value="Genomic_DNA"/>
</dbReference>
<reference evidence="2 3" key="1">
    <citation type="journal article" date="2014" name="Science">
        <title>Plant genetics. Early allopolyploid evolution in the post-Neolithic Brassica napus oilseed genome.</title>
        <authorList>
            <person name="Chalhoub B."/>
            <person name="Denoeud F."/>
            <person name="Liu S."/>
            <person name="Parkin I.A."/>
            <person name="Tang H."/>
            <person name="Wang X."/>
            <person name="Chiquet J."/>
            <person name="Belcram H."/>
            <person name="Tong C."/>
            <person name="Samans B."/>
            <person name="Correa M."/>
            <person name="Da Silva C."/>
            <person name="Just J."/>
            <person name="Falentin C."/>
            <person name="Koh C.S."/>
            <person name="Le Clainche I."/>
            <person name="Bernard M."/>
            <person name="Bento P."/>
            <person name="Noel B."/>
            <person name="Labadie K."/>
            <person name="Alberti A."/>
            <person name="Charles M."/>
            <person name="Arnaud D."/>
            <person name="Guo H."/>
            <person name="Daviaud C."/>
            <person name="Alamery S."/>
            <person name="Jabbari K."/>
            <person name="Zhao M."/>
            <person name="Edger P.P."/>
            <person name="Chelaifa H."/>
            <person name="Tack D."/>
            <person name="Lassalle G."/>
            <person name="Mestiri I."/>
            <person name="Schnel N."/>
            <person name="Le Paslier M.C."/>
            <person name="Fan G."/>
            <person name="Renault V."/>
            <person name="Bayer P.E."/>
            <person name="Golicz A.A."/>
            <person name="Manoli S."/>
            <person name="Lee T.H."/>
            <person name="Thi V.H."/>
            <person name="Chalabi S."/>
            <person name="Hu Q."/>
            <person name="Fan C."/>
            <person name="Tollenaere R."/>
            <person name="Lu Y."/>
            <person name="Battail C."/>
            <person name="Shen J."/>
            <person name="Sidebottom C.H."/>
            <person name="Wang X."/>
            <person name="Canaguier A."/>
            <person name="Chauveau A."/>
            <person name="Berard A."/>
            <person name="Deniot G."/>
            <person name="Guan M."/>
            <person name="Liu Z."/>
            <person name="Sun F."/>
            <person name="Lim Y.P."/>
            <person name="Lyons E."/>
            <person name="Town C.D."/>
            <person name="Bancroft I."/>
            <person name="Wang X."/>
            <person name="Meng J."/>
            <person name="Ma J."/>
            <person name="Pires J.C."/>
            <person name="King G.J."/>
            <person name="Brunel D."/>
            <person name="Delourme R."/>
            <person name="Renard M."/>
            <person name="Aury J.M."/>
            <person name="Adams K.L."/>
            <person name="Batley J."/>
            <person name="Snowdon R.J."/>
            <person name="Tost J."/>
            <person name="Edwards D."/>
            <person name="Zhou Y."/>
            <person name="Hua W."/>
            <person name="Sharpe A.G."/>
            <person name="Paterson A.H."/>
            <person name="Guan C."/>
            <person name="Wincker P."/>
        </authorList>
    </citation>
    <scope>NUCLEOTIDE SEQUENCE [LARGE SCALE GENOMIC DNA]</scope>
    <source>
        <strain evidence="3">cv. Darmor-bzh</strain>
    </source>
</reference>